<reference evidence="1" key="1">
    <citation type="submission" date="2023-03" db="EMBL/GenBank/DDBJ databases">
        <title>Massive genome expansion in bonnet fungi (Mycena s.s.) driven by repeated elements and novel gene families across ecological guilds.</title>
        <authorList>
            <consortium name="Lawrence Berkeley National Laboratory"/>
            <person name="Harder C.B."/>
            <person name="Miyauchi S."/>
            <person name="Viragh M."/>
            <person name="Kuo A."/>
            <person name="Thoen E."/>
            <person name="Andreopoulos B."/>
            <person name="Lu D."/>
            <person name="Skrede I."/>
            <person name="Drula E."/>
            <person name="Henrissat B."/>
            <person name="Morin E."/>
            <person name="Kohler A."/>
            <person name="Barry K."/>
            <person name="LaButti K."/>
            <person name="Morin E."/>
            <person name="Salamov A."/>
            <person name="Lipzen A."/>
            <person name="Mereny Z."/>
            <person name="Hegedus B."/>
            <person name="Baldrian P."/>
            <person name="Stursova M."/>
            <person name="Weitz H."/>
            <person name="Taylor A."/>
            <person name="Grigoriev I.V."/>
            <person name="Nagy L.G."/>
            <person name="Martin F."/>
            <person name="Kauserud H."/>
        </authorList>
    </citation>
    <scope>NUCLEOTIDE SEQUENCE</scope>
    <source>
        <strain evidence="1">9144</strain>
    </source>
</reference>
<accession>A0AAD7E1U6</accession>
<dbReference type="Proteomes" id="UP001219525">
    <property type="component" value="Unassembled WGS sequence"/>
</dbReference>
<protein>
    <submittedName>
        <fullName evidence="1">Uncharacterized protein</fullName>
    </submittedName>
</protein>
<organism evidence="1 2">
    <name type="scientific">Mycena pura</name>
    <dbReference type="NCBI Taxonomy" id="153505"/>
    <lineage>
        <taxon>Eukaryota</taxon>
        <taxon>Fungi</taxon>
        <taxon>Dikarya</taxon>
        <taxon>Basidiomycota</taxon>
        <taxon>Agaricomycotina</taxon>
        <taxon>Agaricomycetes</taxon>
        <taxon>Agaricomycetidae</taxon>
        <taxon>Agaricales</taxon>
        <taxon>Marasmiineae</taxon>
        <taxon>Mycenaceae</taxon>
        <taxon>Mycena</taxon>
    </lineage>
</organism>
<name>A0AAD7E1U6_9AGAR</name>
<evidence type="ECO:0000313" key="1">
    <source>
        <dbReference type="EMBL" id="KAJ7224228.1"/>
    </source>
</evidence>
<evidence type="ECO:0000313" key="2">
    <source>
        <dbReference type="Proteomes" id="UP001219525"/>
    </source>
</evidence>
<gene>
    <name evidence="1" type="ORF">GGX14DRAFT_351037</name>
</gene>
<keyword evidence="2" id="KW-1185">Reference proteome</keyword>
<dbReference type="AlphaFoldDB" id="A0AAD7E1U6"/>
<feature type="non-terminal residue" evidence="1">
    <location>
        <position position="1"/>
    </location>
</feature>
<comment type="caution">
    <text evidence="1">The sequence shown here is derived from an EMBL/GenBank/DDBJ whole genome shotgun (WGS) entry which is preliminary data.</text>
</comment>
<sequence length="110" mass="12509">LSSAALYAPERALIREAVTLLCDIMEPRLLRKSEPGGEKPVDLVEMHLRPLTRMKRRWGRQQSALTNNASDEEEIRTFAEALRDGYVLCQCVFPCSVSDRNLLRQTAQHA</sequence>
<proteinExistence type="predicted"/>
<dbReference type="EMBL" id="JARJCW010000005">
    <property type="protein sequence ID" value="KAJ7224228.1"/>
    <property type="molecule type" value="Genomic_DNA"/>
</dbReference>